<dbReference type="InterPro" id="IPR013656">
    <property type="entry name" value="PAS_4"/>
</dbReference>
<evidence type="ECO:0000313" key="19">
    <source>
        <dbReference type="EMBL" id="OWU68092.1"/>
    </source>
</evidence>
<dbReference type="NCBIfam" id="TIGR00229">
    <property type="entry name" value="sensory_box"/>
    <property type="match status" value="3"/>
</dbReference>
<dbReference type="Proteomes" id="UP000215377">
    <property type="component" value="Unassembled WGS sequence"/>
</dbReference>
<dbReference type="InterPro" id="IPR035965">
    <property type="entry name" value="PAS-like_dom_sf"/>
</dbReference>
<evidence type="ECO:0000256" key="6">
    <source>
        <dbReference type="ARBA" id="ARBA00022630"/>
    </source>
</evidence>
<keyword evidence="15" id="KW-0675">Receptor</keyword>
<evidence type="ECO:0000256" key="7">
    <source>
        <dbReference type="ARBA" id="ARBA00022643"/>
    </source>
</evidence>
<dbReference type="GO" id="GO:0009881">
    <property type="term" value="F:photoreceptor activity"/>
    <property type="evidence" value="ECO:0007669"/>
    <property type="project" value="UniProtKB-KW"/>
</dbReference>
<feature type="domain" description="PAC" evidence="18">
    <location>
        <begin position="533"/>
        <end position="592"/>
    </location>
</feature>
<keyword evidence="6" id="KW-0285">Flavoprotein</keyword>
<dbReference type="CDD" id="cd00130">
    <property type="entry name" value="PAS"/>
    <property type="match status" value="1"/>
</dbReference>
<evidence type="ECO:0000256" key="12">
    <source>
        <dbReference type="ARBA" id="ARBA00022840"/>
    </source>
</evidence>
<dbReference type="InterPro" id="IPR001610">
    <property type="entry name" value="PAC"/>
</dbReference>
<proteinExistence type="predicted"/>
<evidence type="ECO:0000256" key="4">
    <source>
        <dbReference type="ARBA" id="ARBA00022553"/>
    </source>
</evidence>
<dbReference type="InterPro" id="IPR036890">
    <property type="entry name" value="HATPase_C_sf"/>
</dbReference>
<evidence type="ECO:0000259" key="18">
    <source>
        <dbReference type="PROSITE" id="PS50113"/>
    </source>
</evidence>
<sequence length="911" mass="101524">MEAQAEQLFLQHRAAPFALVNRHDEVVYVSEAMTALVKPARGTTSIALGDFLTKDLRLPAKSALVEARETGLEAEILNVAVERGDTPLLFDVAVTPFSSDSDLMLLSLTEVRQGNAEDLAAEFGGRREAGYERELILTRKRLAALERDCETTEQELRSANEELLSMNEELQTSNEELETSREELQSINEELETINAELTENNRQLARANSDLKNLLESTDIATLFIDAAGCVRLFTPELTRLFGVQERDIGRSIHDLASKVDYPEMKEDSAAVHRSLRPIEREVRVAATDETFIARTRPYRTVDNRLDGVIITFVNITHRKRNERQLERNARILREQYAELEQLYDTAPIGLNLLDRDLRYLRINNELAANGHSVEDHIGQRQADMVPAVHAEIAELQERVFVTGEAVRGITVRSETPAEPGRVREGQVDFYPVMDGETVFAIGGCVREVTNERELERRIAESEARLRRIFDKAPVSISMHEGPELITTYSNPANQHDIGEREILGQAIEVAMPELQGSELLQRLLDAYKSGVSNEMVLLDAVMPDRAETGKRIIFRSVLEPWFDSRGNVEGVISFSVDVTDQILAQQRDAEHRKRLQRLQDGLSAFVGMLDPDGTLTEANAVALGHGGLTREGVIGKKFWDCWWWTFSAEVQEGLKDAIARAAAGETVRYDVPSRMAGGEIIVIDLQLVPLTDEAGKVTEILPSAIDVTERVRAEERKDILLAELEHRVKNSLATAQAVARFTARTAESPEAMARSLADRLAAISRTHDALTRRDWAGQGLRALAEAETAPFVEPGDGRFTYFGDDLLLDPTTALSFGLALHELASNATKYGAFRNGVGQVEVHVRADDGDLARLSWTELDGPEVRPPERQGFGTFLIETLLARELNADIRLVYKSTGLECVIERRPGAE</sequence>
<accession>A0A225NBN0</accession>
<dbReference type="RefSeq" id="WP_088652555.1">
    <property type="nucleotide sequence ID" value="NZ_AQQR01000023.1"/>
</dbReference>
<evidence type="ECO:0000256" key="9">
    <source>
        <dbReference type="ARBA" id="ARBA00022737"/>
    </source>
</evidence>
<dbReference type="SMART" id="SM00086">
    <property type="entry name" value="PAC"/>
    <property type="match status" value="2"/>
</dbReference>
<evidence type="ECO:0000256" key="8">
    <source>
        <dbReference type="ARBA" id="ARBA00022679"/>
    </source>
</evidence>
<dbReference type="PROSITE" id="PS50112">
    <property type="entry name" value="PAS"/>
    <property type="match status" value="2"/>
</dbReference>
<dbReference type="PROSITE" id="PS50113">
    <property type="entry name" value="PAC"/>
    <property type="match status" value="2"/>
</dbReference>
<evidence type="ECO:0000256" key="15">
    <source>
        <dbReference type="ARBA" id="ARBA00023170"/>
    </source>
</evidence>
<dbReference type="Gene3D" id="3.30.450.20">
    <property type="entry name" value="PAS domain"/>
    <property type="match status" value="4"/>
</dbReference>
<dbReference type="GO" id="GO:0005524">
    <property type="term" value="F:ATP binding"/>
    <property type="evidence" value="ECO:0007669"/>
    <property type="project" value="UniProtKB-KW"/>
</dbReference>
<evidence type="ECO:0000256" key="1">
    <source>
        <dbReference type="ARBA" id="ARBA00000085"/>
    </source>
</evidence>
<dbReference type="Pfam" id="PF08448">
    <property type="entry name" value="PAS_4"/>
    <property type="match status" value="2"/>
</dbReference>
<dbReference type="SUPFAM" id="SSF57997">
    <property type="entry name" value="Tropomyosin"/>
    <property type="match status" value="1"/>
</dbReference>
<keyword evidence="3" id="KW-0600">Photoreceptor protein</keyword>
<feature type="domain" description="PAS" evidence="17">
    <location>
        <begin position="208"/>
        <end position="250"/>
    </location>
</feature>
<evidence type="ECO:0000256" key="3">
    <source>
        <dbReference type="ARBA" id="ARBA00022543"/>
    </source>
</evidence>
<keyword evidence="14" id="KW-0843">Virulence</keyword>
<reference evidence="19 20" key="1">
    <citation type="submission" date="2013-04" db="EMBL/GenBank/DDBJ databases">
        <title>Oceanicola sp. 22II1-22F33 Genome Sequencing.</title>
        <authorList>
            <person name="Lai Q."/>
            <person name="Li G."/>
            <person name="Shao Z."/>
        </authorList>
    </citation>
    <scope>NUCLEOTIDE SEQUENCE [LARGE SCALE GENOMIC DNA]</scope>
    <source>
        <strain evidence="19 20">22II1-22F33</strain>
    </source>
</reference>
<evidence type="ECO:0000259" key="17">
    <source>
        <dbReference type="PROSITE" id="PS50112"/>
    </source>
</evidence>
<keyword evidence="9" id="KW-0677">Repeat</keyword>
<dbReference type="SMART" id="SM00911">
    <property type="entry name" value="HWE_HK"/>
    <property type="match status" value="1"/>
</dbReference>
<dbReference type="InterPro" id="IPR000700">
    <property type="entry name" value="PAS-assoc_C"/>
</dbReference>
<evidence type="ECO:0000256" key="5">
    <source>
        <dbReference type="ARBA" id="ARBA00022606"/>
    </source>
</evidence>
<keyword evidence="20" id="KW-1185">Reference proteome</keyword>
<dbReference type="PANTHER" id="PTHR41523:SF8">
    <property type="entry name" value="ETHYLENE RESPONSE SENSOR PROTEIN"/>
    <property type="match status" value="1"/>
</dbReference>
<evidence type="ECO:0000256" key="2">
    <source>
        <dbReference type="ARBA" id="ARBA00012438"/>
    </source>
</evidence>
<organism evidence="19 20">
    <name type="scientific">Marinibacterium profundimaris</name>
    <dbReference type="NCBI Taxonomy" id="1679460"/>
    <lineage>
        <taxon>Bacteria</taxon>
        <taxon>Pseudomonadati</taxon>
        <taxon>Pseudomonadota</taxon>
        <taxon>Alphaproteobacteria</taxon>
        <taxon>Rhodobacterales</taxon>
        <taxon>Paracoccaceae</taxon>
        <taxon>Marinibacterium</taxon>
    </lineage>
</organism>
<feature type="coiled-coil region" evidence="16">
    <location>
        <begin position="135"/>
        <end position="218"/>
    </location>
</feature>
<dbReference type="PANTHER" id="PTHR41523">
    <property type="entry name" value="TWO-COMPONENT SYSTEM SENSOR PROTEIN"/>
    <property type="match status" value="1"/>
</dbReference>
<dbReference type="Gene3D" id="3.30.565.10">
    <property type="entry name" value="Histidine kinase-like ATPase, C-terminal domain"/>
    <property type="match status" value="1"/>
</dbReference>
<keyword evidence="4" id="KW-0597">Phosphoprotein</keyword>
<dbReference type="AlphaFoldDB" id="A0A225NBN0"/>
<keyword evidence="12" id="KW-0067">ATP-binding</keyword>
<keyword evidence="11" id="KW-0418">Kinase</keyword>
<keyword evidence="10" id="KW-0547">Nucleotide-binding</keyword>
<dbReference type="EMBL" id="AQQR01000023">
    <property type="protein sequence ID" value="OWU68092.1"/>
    <property type="molecule type" value="Genomic_DNA"/>
</dbReference>
<dbReference type="GO" id="GO:0004673">
    <property type="term" value="F:protein histidine kinase activity"/>
    <property type="evidence" value="ECO:0007669"/>
    <property type="project" value="UniProtKB-EC"/>
</dbReference>
<name>A0A225NBN0_9RHOB</name>
<dbReference type="SUPFAM" id="SSF55785">
    <property type="entry name" value="PYP-like sensor domain (PAS domain)"/>
    <property type="match status" value="4"/>
</dbReference>
<keyword evidence="5" id="KW-0716">Sensory transduction</keyword>
<dbReference type="InterPro" id="IPR011102">
    <property type="entry name" value="Sig_transdc_His_kinase_HWE"/>
</dbReference>
<protein>
    <recommendedName>
        <fullName evidence="2">histidine kinase</fullName>
        <ecNumber evidence="2">2.7.13.3</ecNumber>
    </recommendedName>
</protein>
<evidence type="ECO:0000256" key="14">
    <source>
        <dbReference type="ARBA" id="ARBA00023026"/>
    </source>
</evidence>
<dbReference type="Pfam" id="PF13596">
    <property type="entry name" value="PAS_10"/>
    <property type="match status" value="1"/>
</dbReference>
<keyword evidence="16" id="KW-0175">Coiled coil</keyword>
<evidence type="ECO:0000256" key="11">
    <source>
        <dbReference type="ARBA" id="ARBA00022777"/>
    </source>
</evidence>
<dbReference type="Pfam" id="PF07536">
    <property type="entry name" value="HWE_HK"/>
    <property type="match status" value="1"/>
</dbReference>
<keyword evidence="8" id="KW-0808">Transferase</keyword>
<evidence type="ECO:0000256" key="16">
    <source>
        <dbReference type="SAM" id="Coils"/>
    </source>
</evidence>
<dbReference type="EC" id="2.7.13.3" evidence="2"/>
<comment type="caution">
    <text evidence="19">The sequence shown here is derived from an EMBL/GenBank/DDBJ whole genome shotgun (WGS) entry which is preliminary data.</text>
</comment>
<dbReference type="SMART" id="SM00091">
    <property type="entry name" value="PAS"/>
    <property type="match status" value="3"/>
</dbReference>
<evidence type="ECO:0000313" key="20">
    <source>
        <dbReference type="Proteomes" id="UP000215377"/>
    </source>
</evidence>
<keyword evidence="13" id="KW-0157">Chromophore</keyword>
<evidence type="ECO:0000256" key="10">
    <source>
        <dbReference type="ARBA" id="ARBA00022741"/>
    </source>
</evidence>
<gene>
    <name evidence="19" type="ORF">ATO3_24640</name>
</gene>
<feature type="domain" description="PAC" evidence="18">
    <location>
        <begin position="667"/>
        <end position="721"/>
    </location>
</feature>
<keyword evidence="7" id="KW-0288">FMN</keyword>
<evidence type="ECO:0000256" key="13">
    <source>
        <dbReference type="ARBA" id="ARBA00022991"/>
    </source>
</evidence>
<comment type="catalytic activity">
    <reaction evidence="1">
        <text>ATP + protein L-histidine = ADP + protein N-phospho-L-histidine.</text>
        <dbReference type="EC" id="2.7.13.3"/>
    </reaction>
</comment>
<dbReference type="FunFam" id="3.30.450.20:FF:000155">
    <property type="entry name" value="Sensor histidine kinase TodS"/>
    <property type="match status" value="1"/>
</dbReference>
<dbReference type="InterPro" id="IPR000014">
    <property type="entry name" value="PAS"/>
</dbReference>
<feature type="domain" description="PAS" evidence="17">
    <location>
        <begin position="593"/>
        <end position="667"/>
    </location>
</feature>
<dbReference type="OrthoDB" id="9816309at2"/>